<proteinExistence type="predicted"/>
<dbReference type="OrthoDB" id="4757095at2759"/>
<sequence>MWKSSNFKAIGSISCGDTDFGNACDQQQSPLFTMLPLDVRRHIYRHLWRDYGTLQHIYAFSGHSYLSHYPCLLDQDAFNHHSPPSPASREIEALAEATAEAGVPDVGSPNQPESHDDPGDIDGAIQDLAAPQPQHAPGVAGGLGDGAVAHNWDGSPWCMHEKCFQAYIGVYGMSFSRAYSRNYKREIRSPISILGITKPLLVCKKMYIEAGESLYSTIAFSFPDMTVLDRFMNSVPQALRERIPAVDIMTYVIADGAGLSFEARGLSVHNASLPPLTTFCTKLKSVLSNVQEIRLCLHLTGSKSQDAPRQLPDKEWFEPLYRLSSELSQRRLRKMEVKLVTLCNMKSSCDQEGLLTYGSTPEFLKDAPFSAVLVPQGWHSDSDCCAYRVN</sequence>
<feature type="region of interest" description="Disordered" evidence="1">
    <location>
        <begin position="102"/>
        <end position="125"/>
    </location>
</feature>
<dbReference type="Proteomes" id="UP001140453">
    <property type="component" value="Unassembled WGS sequence"/>
</dbReference>
<evidence type="ECO:0000313" key="3">
    <source>
        <dbReference type="Proteomes" id="UP001140453"/>
    </source>
</evidence>
<accession>A0A9W8YUQ8</accession>
<evidence type="ECO:0000313" key="2">
    <source>
        <dbReference type="EMBL" id="KAJ4390794.1"/>
    </source>
</evidence>
<organism evidence="2 3">
    <name type="scientific">Gnomoniopsis smithogilvyi</name>
    <dbReference type="NCBI Taxonomy" id="1191159"/>
    <lineage>
        <taxon>Eukaryota</taxon>
        <taxon>Fungi</taxon>
        <taxon>Dikarya</taxon>
        <taxon>Ascomycota</taxon>
        <taxon>Pezizomycotina</taxon>
        <taxon>Sordariomycetes</taxon>
        <taxon>Sordariomycetidae</taxon>
        <taxon>Diaporthales</taxon>
        <taxon>Gnomoniaceae</taxon>
        <taxon>Gnomoniopsis</taxon>
    </lineage>
</organism>
<dbReference type="AlphaFoldDB" id="A0A9W8YUQ8"/>
<dbReference type="EMBL" id="JAPEVB010000003">
    <property type="protein sequence ID" value="KAJ4390794.1"/>
    <property type="molecule type" value="Genomic_DNA"/>
</dbReference>
<keyword evidence="3" id="KW-1185">Reference proteome</keyword>
<comment type="caution">
    <text evidence="2">The sequence shown here is derived from an EMBL/GenBank/DDBJ whole genome shotgun (WGS) entry which is preliminary data.</text>
</comment>
<protein>
    <submittedName>
        <fullName evidence="2">Uncharacterized protein</fullName>
    </submittedName>
</protein>
<reference evidence="2" key="1">
    <citation type="submission" date="2022-10" db="EMBL/GenBank/DDBJ databases">
        <title>Tapping the CABI collections for fungal endophytes: first genome assemblies for Collariella, Neodidymelliopsis, Ascochyta clinopodiicola, Didymella pomorum, Didymosphaeria variabile, Neocosmospora piperis and Neocucurbitaria cava.</title>
        <authorList>
            <person name="Hill R."/>
        </authorList>
    </citation>
    <scope>NUCLEOTIDE SEQUENCE</scope>
    <source>
        <strain evidence="2">IMI 355082</strain>
    </source>
</reference>
<gene>
    <name evidence="2" type="ORF">N0V93_004392</name>
</gene>
<evidence type="ECO:0000256" key="1">
    <source>
        <dbReference type="SAM" id="MobiDB-lite"/>
    </source>
</evidence>
<name>A0A9W8YUQ8_9PEZI</name>